<organism evidence="2 3">
    <name type="scientific">Artemisia annua</name>
    <name type="common">Sweet wormwood</name>
    <dbReference type="NCBI Taxonomy" id="35608"/>
    <lineage>
        <taxon>Eukaryota</taxon>
        <taxon>Viridiplantae</taxon>
        <taxon>Streptophyta</taxon>
        <taxon>Embryophyta</taxon>
        <taxon>Tracheophyta</taxon>
        <taxon>Spermatophyta</taxon>
        <taxon>Magnoliopsida</taxon>
        <taxon>eudicotyledons</taxon>
        <taxon>Gunneridae</taxon>
        <taxon>Pentapetalae</taxon>
        <taxon>asterids</taxon>
        <taxon>campanulids</taxon>
        <taxon>Asterales</taxon>
        <taxon>Asteraceae</taxon>
        <taxon>Asteroideae</taxon>
        <taxon>Anthemideae</taxon>
        <taxon>Artemisiinae</taxon>
        <taxon>Artemisia</taxon>
    </lineage>
</organism>
<dbReference type="EMBL" id="PKPP01009056">
    <property type="protein sequence ID" value="PWA49151.1"/>
    <property type="molecule type" value="Genomic_DNA"/>
</dbReference>
<dbReference type="STRING" id="35608.A0A2U1LJK3"/>
<name>A0A2U1LJK3_ARTAN</name>
<evidence type="ECO:0000313" key="2">
    <source>
        <dbReference type="EMBL" id="PWA49151.1"/>
    </source>
</evidence>
<dbReference type="Proteomes" id="UP000245207">
    <property type="component" value="Unassembled WGS sequence"/>
</dbReference>
<evidence type="ECO:0000256" key="1">
    <source>
        <dbReference type="SAM" id="MobiDB-lite"/>
    </source>
</evidence>
<sequence length="215" mass="23620">MQTEGSAGGLTTVNSQRLYGCQSNVVYGRSQLLNGLPPLVLRRVLEILTYLATNHSSVMGLNIHYYILIVQFPSSRAVSQPKEDSSSAVAEPKEDDKSVSDGLSTSDYPKKVNMNNIFMNPPQTDLHNLCSLLGHEGLSAKVYLLTGEVLKKLASVASSHRKFFIIELSDLAHSLSGILQTLSSLTVPDIDDKSAKNDDNQEHVAMWKLNIRLVH</sequence>
<comment type="caution">
    <text evidence="2">The sequence shown here is derived from an EMBL/GenBank/DDBJ whole genome shotgun (WGS) entry which is preliminary data.</text>
</comment>
<gene>
    <name evidence="2" type="ORF">CTI12_AA484100</name>
</gene>
<dbReference type="OrthoDB" id="1828462at2759"/>
<reference evidence="2 3" key="1">
    <citation type="journal article" date="2018" name="Mol. Plant">
        <title>The genome of Artemisia annua provides insight into the evolution of Asteraceae family and artemisinin biosynthesis.</title>
        <authorList>
            <person name="Shen Q."/>
            <person name="Zhang L."/>
            <person name="Liao Z."/>
            <person name="Wang S."/>
            <person name="Yan T."/>
            <person name="Shi P."/>
            <person name="Liu M."/>
            <person name="Fu X."/>
            <person name="Pan Q."/>
            <person name="Wang Y."/>
            <person name="Lv Z."/>
            <person name="Lu X."/>
            <person name="Zhang F."/>
            <person name="Jiang W."/>
            <person name="Ma Y."/>
            <person name="Chen M."/>
            <person name="Hao X."/>
            <person name="Li L."/>
            <person name="Tang Y."/>
            <person name="Lv G."/>
            <person name="Zhou Y."/>
            <person name="Sun X."/>
            <person name="Brodelius P.E."/>
            <person name="Rose J.K.C."/>
            <person name="Tang K."/>
        </authorList>
    </citation>
    <scope>NUCLEOTIDE SEQUENCE [LARGE SCALE GENOMIC DNA]</scope>
    <source>
        <strain evidence="3">cv. Huhao1</strain>
        <tissue evidence="2">Leaf</tissue>
    </source>
</reference>
<evidence type="ECO:0000313" key="3">
    <source>
        <dbReference type="Proteomes" id="UP000245207"/>
    </source>
</evidence>
<protein>
    <submittedName>
        <fullName evidence="2">Armadillo</fullName>
    </submittedName>
</protein>
<dbReference type="AlphaFoldDB" id="A0A2U1LJK3"/>
<feature type="compositionally biased region" description="Basic and acidic residues" evidence="1">
    <location>
        <begin position="81"/>
        <end position="99"/>
    </location>
</feature>
<proteinExistence type="predicted"/>
<keyword evidence="3" id="KW-1185">Reference proteome</keyword>
<accession>A0A2U1LJK3</accession>
<feature type="region of interest" description="Disordered" evidence="1">
    <location>
        <begin position="81"/>
        <end position="108"/>
    </location>
</feature>